<dbReference type="SUPFAM" id="SSF69318">
    <property type="entry name" value="Integrin alpha N-terminal domain"/>
    <property type="match status" value="2"/>
</dbReference>
<feature type="region of interest" description="Disordered" evidence="1">
    <location>
        <begin position="37"/>
        <end position="61"/>
    </location>
</feature>
<evidence type="ECO:0000313" key="3">
    <source>
        <dbReference type="Proteomes" id="UP001236500"/>
    </source>
</evidence>
<dbReference type="RefSeq" id="WP_280322416.1">
    <property type="nucleotide sequence ID" value="NZ_CP118605.1"/>
</dbReference>
<dbReference type="PROSITE" id="PS51257">
    <property type="entry name" value="PROKAR_LIPOPROTEIN"/>
    <property type="match status" value="1"/>
</dbReference>
<keyword evidence="3" id="KW-1185">Reference proteome</keyword>
<dbReference type="InterPro" id="IPR028994">
    <property type="entry name" value="Integrin_alpha_N"/>
</dbReference>
<proteinExistence type="predicted"/>
<accession>A0ABY8NHM6</accession>
<reference evidence="2 3" key="1">
    <citation type="submission" date="2023-02" db="EMBL/GenBank/DDBJ databases">
        <title>Description and genomic characterization of Microbulbifer bruguierae sp. nov., isolated from the sediment of mangrove plant Bruguiera sexangula.</title>
        <authorList>
            <person name="Long M."/>
        </authorList>
    </citation>
    <scope>NUCLEOTIDE SEQUENCE [LARGE SCALE GENOMIC DNA]</scope>
    <source>
        <strain evidence="2 3">H12</strain>
    </source>
</reference>
<name>A0ABY8NHM6_9GAMM</name>
<gene>
    <name evidence="2" type="ORF">PVT68_09050</name>
</gene>
<evidence type="ECO:0000256" key="1">
    <source>
        <dbReference type="SAM" id="MobiDB-lite"/>
    </source>
</evidence>
<dbReference type="Proteomes" id="UP001236500">
    <property type="component" value="Chromosome"/>
</dbReference>
<feature type="compositionally biased region" description="Gly residues" evidence="1">
    <location>
        <begin position="37"/>
        <end position="55"/>
    </location>
</feature>
<dbReference type="EMBL" id="CP118605">
    <property type="protein sequence ID" value="WGL18428.1"/>
    <property type="molecule type" value="Genomic_DNA"/>
</dbReference>
<protein>
    <submittedName>
        <fullName evidence="2">Uncharacterized protein</fullName>
    </submittedName>
</protein>
<evidence type="ECO:0000313" key="2">
    <source>
        <dbReference type="EMBL" id="WGL18428.1"/>
    </source>
</evidence>
<sequence>MGKLPSGTFRFKLGYTFCISALVSTLLTACGGGSSGGGNSTGSSSGGSSSGGSSSGGNSAPSISSLVLDPVDAYANTHLTAQLSASDPDGDTLIESYAWYLNGELLEDEHSRHLNSQYFSYSDQLRVKATVTDPGGLSAEREATTVIKNSPPTISIASLSPNPAYTNTPLSLVLSAIDPDQQELTTTYHWSVNDVAVDGFDGATLPAEYFVKGDNVSVQVEVSDGQLSASETLALTISDAPPSFYISGAPDTAEYGVPVTFTVGAEDPDGEEVAFEFIAGPNGMNVDEDGIVTWTPTGPMFDTRQDVYWKMSLEQYGVSEFFTGTITVVDEDRLPPISRSGLVFENTSWQSFAAGDFSGNGSRELLVADNAQSLYTIAFDGSGYQQNWMYPFILEQGGKISCVTSGDIDNDQIDEIFVGINNSQNFGNEDSTRILILDGKSRRVRDTIDIQASLVTAIRIADVNNDDQKEIISLVRIDLYGDDEHRVEVRNSADFGVLWRSSALAEQQDIAVGDIDGDEINELVLPGGYVFGFNGSQFANEWLYGDGFGYQVKTTDIDGDQIDEIVGNSNSSSSPGLIVYDAVNKSIKGQISGKYSDFAASDVDGDNRSEILAIPYSAYKSTLYSFDTNTTSGFSINWELSIPRGANRGLIAELDGDGKYEYVMIDSDDSLLTVAGENPEIEVEWQNAHLYKIARSFRGGEQMQFNGKGNRLVFFAEARSSTETETMLGVRAIQMDPQGGGLEWSTPLANWLSSYSDSELVDLGVDGNPELYVLSDQTLSLYDFFSNSIVWSRSEYGQGVAKGRLDDDHEDVLAFLSERGDIRVYASGGQTLLSEVAGEAGKNILIADLDGDRTGEIITTSNQIISRYLLVDGSLTLVQQQTMENIAPALAEPEYVGDLQESYINTLTTGDLEGDGKQELVFTATYFPEYTWLVVLNHDLSPRTAYRFYGDIGNVQVQNYGTGRRNLLISSSTDLLNYTHSQILEIAPDSFTEVSKSPYLPLTIRHHGMQFVDTNNDGIPELSYSTYQSMNVTR</sequence>
<organism evidence="2 3">
    <name type="scientific">Microbulbifer bruguierae</name>
    <dbReference type="NCBI Taxonomy" id="3029061"/>
    <lineage>
        <taxon>Bacteria</taxon>
        <taxon>Pseudomonadati</taxon>
        <taxon>Pseudomonadota</taxon>
        <taxon>Gammaproteobacteria</taxon>
        <taxon>Cellvibrionales</taxon>
        <taxon>Microbulbiferaceae</taxon>
        <taxon>Microbulbifer</taxon>
    </lineage>
</organism>